<name>A0A918M0S8_9ACTN</name>
<dbReference type="InterPro" id="IPR046675">
    <property type="entry name" value="DUF6545"/>
</dbReference>
<evidence type="ECO:0000256" key="1">
    <source>
        <dbReference type="SAM" id="Phobius"/>
    </source>
</evidence>
<evidence type="ECO:0000259" key="2">
    <source>
        <dbReference type="Pfam" id="PF20182"/>
    </source>
</evidence>
<feature type="transmembrane region" description="Helical" evidence="1">
    <location>
        <begin position="6"/>
        <end position="27"/>
    </location>
</feature>
<gene>
    <name evidence="3" type="ORF">GCM10010226_85420</name>
</gene>
<dbReference type="Proteomes" id="UP000646776">
    <property type="component" value="Unassembled WGS sequence"/>
</dbReference>
<protein>
    <recommendedName>
        <fullName evidence="2">DUF6545 domain-containing protein</fullName>
    </recommendedName>
</protein>
<evidence type="ECO:0000313" key="3">
    <source>
        <dbReference type="EMBL" id="GGT94556.1"/>
    </source>
</evidence>
<accession>A0A918M0S8</accession>
<keyword evidence="1" id="KW-0812">Transmembrane</keyword>
<dbReference type="Pfam" id="PF20182">
    <property type="entry name" value="DUF6545"/>
    <property type="match status" value="1"/>
</dbReference>
<dbReference type="InterPro" id="IPR050039">
    <property type="entry name" value="MAB_1171c-like"/>
</dbReference>
<dbReference type="RefSeq" id="WP_308435781.1">
    <property type="nucleotide sequence ID" value="NZ_BMSA01000045.1"/>
</dbReference>
<dbReference type="NCBIfam" id="NF042915">
    <property type="entry name" value="MAB_1171c_fam"/>
    <property type="match status" value="1"/>
</dbReference>
<comment type="caution">
    <text evidence="3">The sequence shown here is derived from an EMBL/GenBank/DDBJ whole genome shotgun (WGS) entry which is preliminary data.</text>
</comment>
<dbReference type="EMBL" id="BMSA01000045">
    <property type="protein sequence ID" value="GGT94556.1"/>
    <property type="molecule type" value="Genomic_DNA"/>
</dbReference>
<feature type="domain" description="DUF6545" evidence="2">
    <location>
        <begin position="248"/>
        <end position="351"/>
    </location>
</feature>
<feature type="transmembrane region" description="Helical" evidence="1">
    <location>
        <begin position="183"/>
        <end position="204"/>
    </location>
</feature>
<feature type="transmembrane region" description="Helical" evidence="1">
    <location>
        <begin position="69"/>
        <end position="92"/>
    </location>
</feature>
<feature type="transmembrane region" description="Helical" evidence="1">
    <location>
        <begin position="149"/>
        <end position="171"/>
    </location>
</feature>
<keyword evidence="4" id="KW-1185">Reference proteome</keyword>
<keyword evidence="1" id="KW-1133">Transmembrane helix</keyword>
<evidence type="ECO:0000313" key="4">
    <source>
        <dbReference type="Proteomes" id="UP000646776"/>
    </source>
</evidence>
<proteinExistence type="predicted"/>
<feature type="transmembrane region" description="Helical" evidence="1">
    <location>
        <begin position="39"/>
        <end position="57"/>
    </location>
</feature>
<organism evidence="3 4">
    <name type="scientific">Streptomyces phaeofaciens</name>
    <dbReference type="NCBI Taxonomy" id="68254"/>
    <lineage>
        <taxon>Bacteria</taxon>
        <taxon>Bacillati</taxon>
        <taxon>Actinomycetota</taxon>
        <taxon>Actinomycetes</taxon>
        <taxon>Kitasatosporales</taxon>
        <taxon>Streptomycetaceae</taxon>
        <taxon>Streptomyces</taxon>
    </lineage>
</organism>
<dbReference type="AlphaFoldDB" id="A0A918M0S8"/>
<sequence>MENFHIPYMLPTMLLFGALVLKAPTLLRAWRDPDVRATTLLLLWASAVLVVITPINIHRLNVITGVPNIAAPWAYSFLTAFCATGLTMIMRWREPPSNRRRRRMIAIYWIYAGIGLGLWSTFLLADVPEPRIYDLDTYYASTPWMREHILLYVLAHAVSSLVAAGMLWKWYPAIAKGWVKSGVVCLQIGYALGLAFDIAKLIAVSARWTGHDLDVFSTKVAPPFALLEAVLVALGFIIPQAGPAVLKYLRDQRDYYRLRVLWRAIRVTRAAAATANFGLWTPLDLRLIQRQQRIYDALRVLAPFVDHADYQRHYEAAVAEHGEECARGQAGAITILDALSAYTANTPLHTGDTPPQIGPEITSHVDAIGWAMQHPRLLDRTRQRATFTESHTEHV</sequence>
<feature type="transmembrane region" description="Helical" evidence="1">
    <location>
        <begin position="224"/>
        <end position="249"/>
    </location>
</feature>
<feature type="transmembrane region" description="Helical" evidence="1">
    <location>
        <begin position="104"/>
        <end position="125"/>
    </location>
</feature>
<reference evidence="3" key="2">
    <citation type="submission" date="2020-09" db="EMBL/GenBank/DDBJ databases">
        <authorList>
            <person name="Sun Q."/>
            <person name="Ohkuma M."/>
        </authorList>
    </citation>
    <scope>NUCLEOTIDE SEQUENCE</scope>
    <source>
        <strain evidence="3">JCM 4125</strain>
    </source>
</reference>
<keyword evidence="1" id="KW-0472">Membrane</keyword>
<reference evidence="3" key="1">
    <citation type="journal article" date="2014" name="Int. J. Syst. Evol. Microbiol.">
        <title>Complete genome sequence of Corynebacterium casei LMG S-19264T (=DSM 44701T), isolated from a smear-ripened cheese.</title>
        <authorList>
            <consortium name="US DOE Joint Genome Institute (JGI-PGF)"/>
            <person name="Walter F."/>
            <person name="Albersmeier A."/>
            <person name="Kalinowski J."/>
            <person name="Ruckert C."/>
        </authorList>
    </citation>
    <scope>NUCLEOTIDE SEQUENCE</scope>
    <source>
        <strain evidence="3">JCM 4125</strain>
    </source>
</reference>